<dbReference type="RefSeq" id="WP_006459441.1">
    <property type="nucleotide sequence ID" value="NZ_CP007030.1"/>
</dbReference>
<dbReference type="Proteomes" id="UP000005380">
    <property type="component" value="Chromosome"/>
</dbReference>
<evidence type="ECO:0000256" key="7">
    <source>
        <dbReference type="ARBA" id="ARBA00022822"/>
    </source>
</evidence>
<dbReference type="AlphaFoldDB" id="W0DX40"/>
<keyword evidence="13" id="KW-1185">Reference proteome</keyword>
<evidence type="ECO:0000256" key="3">
    <source>
        <dbReference type="ARBA" id="ARBA00007571"/>
    </source>
</evidence>
<dbReference type="InterPro" id="IPR044643">
    <property type="entry name" value="TrpF_fam"/>
</dbReference>
<evidence type="ECO:0000256" key="5">
    <source>
        <dbReference type="ARBA" id="ARBA00022272"/>
    </source>
</evidence>
<dbReference type="OrthoDB" id="9796196at2"/>
<dbReference type="GO" id="GO:0000162">
    <property type="term" value="P:L-tryptophan biosynthetic process"/>
    <property type="evidence" value="ECO:0007669"/>
    <property type="project" value="UniProtKB-UniRule"/>
</dbReference>
<organism evidence="12 13">
    <name type="scientific">Thiomicrospira aerophila AL3</name>
    <dbReference type="NCBI Taxonomy" id="717772"/>
    <lineage>
        <taxon>Bacteria</taxon>
        <taxon>Pseudomonadati</taxon>
        <taxon>Pseudomonadota</taxon>
        <taxon>Gammaproteobacteria</taxon>
        <taxon>Thiotrichales</taxon>
        <taxon>Piscirickettsiaceae</taxon>
        <taxon>Thiomicrospira</taxon>
    </lineage>
</organism>
<evidence type="ECO:0000256" key="4">
    <source>
        <dbReference type="ARBA" id="ARBA00012572"/>
    </source>
</evidence>
<evidence type="ECO:0000256" key="10">
    <source>
        <dbReference type="HAMAP-Rule" id="MF_00135"/>
    </source>
</evidence>
<keyword evidence="7 10" id="KW-0822">Tryptophan biosynthesis</keyword>
<dbReference type="SUPFAM" id="SSF51366">
    <property type="entry name" value="Ribulose-phoshate binding barrel"/>
    <property type="match status" value="1"/>
</dbReference>
<comment type="similarity">
    <text evidence="3 10">Belongs to the TrpF family.</text>
</comment>
<dbReference type="KEGG" id="tao:THIAE_06445"/>
<dbReference type="PANTHER" id="PTHR42894">
    <property type="entry name" value="N-(5'-PHOSPHORIBOSYL)ANTHRANILATE ISOMERASE"/>
    <property type="match status" value="1"/>
</dbReference>
<evidence type="ECO:0000256" key="6">
    <source>
        <dbReference type="ARBA" id="ARBA00022605"/>
    </source>
</evidence>
<dbReference type="FunFam" id="3.20.20.70:FF:000075">
    <property type="entry name" value="Tryptophan biosynthesis protein TRP1"/>
    <property type="match status" value="1"/>
</dbReference>
<dbReference type="EMBL" id="CP007030">
    <property type="protein sequence ID" value="AHF01441.1"/>
    <property type="molecule type" value="Genomic_DNA"/>
</dbReference>
<gene>
    <name evidence="10" type="primary">trpF</name>
    <name evidence="12" type="ORF">THIAE_06445</name>
</gene>
<dbReference type="NCBIfam" id="NF002298">
    <property type="entry name" value="PRK01222.1-4"/>
    <property type="match status" value="1"/>
</dbReference>
<evidence type="ECO:0000259" key="11">
    <source>
        <dbReference type="Pfam" id="PF00697"/>
    </source>
</evidence>
<comment type="pathway">
    <text evidence="2 10">Amino-acid biosynthesis; L-tryptophan biosynthesis; L-tryptophan from chorismate: step 3/5.</text>
</comment>
<protein>
    <recommendedName>
        <fullName evidence="5 10">N-(5'-phosphoribosyl)anthranilate isomerase</fullName>
        <shortName evidence="10">PRAI</shortName>
        <ecNumber evidence="4 10">5.3.1.24</ecNumber>
    </recommendedName>
</protein>
<dbReference type="Gene3D" id="3.20.20.70">
    <property type="entry name" value="Aldolase class I"/>
    <property type="match status" value="1"/>
</dbReference>
<evidence type="ECO:0000256" key="8">
    <source>
        <dbReference type="ARBA" id="ARBA00023141"/>
    </source>
</evidence>
<dbReference type="InterPro" id="IPR001240">
    <property type="entry name" value="PRAI_dom"/>
</dbReference>
<keyword evidence="9 10" id="KW-0413">Isomerase</keyword>
<accession>W0DX40</accession>
<proteinExistence type="inferred from homology"/>
<dbReference type="HOGENOM" id="CLU_076364_2_0_6"/>
<dbReference type="HAMAP" id="MF_00135">
    <property type="entry name" value="PRAI"/>
    <property type="match status" value="1"/>
</dbReference>
<dbReference type="InterPro" id="IPR013785">
    <property type="entry name" value="Aldolase_TIM"/>
</dbReference>
<keyword evidence="6 10" id="KW-0028">Amino-acid biosynthesis</keyword>
<dbReference type="CDD" id="cd00405">
    <property type="entry name" value="PRAI"/>
    <property type="match status" value="1"/>
</dbReference>
<dbReference type="eggNOG" id="COG0135">
    <property type="taxonomic scope" value="Bacteria"/>
</dbReference>
<dbReference type="UniPathway" id="UPA00035">
    <property type="reaction ID" value="UER00042"/>
</dbReference>
<dbReference type="Pfam" id="PF00697">
    <property type="entry name" value="PRAI"/>
    <property type="match status" value="1"/>
</dbReference>
<keyword evidence="8 10" id="KW-0057">Aromatic amino acid biosynthesis</keyword>
<dbReference type="InterPro" id="IPR011060">
    <property type="entry name" value="RibuloseP-bd_barrel"/>
</dbReference>
<dbReference type="EC" id="5.3.1.24" evidence="4 10"/>
<name>W0DX40_9GAMM</name>
<evidence type="ECO:0000256" key="2">
    <source>
        <dbReference type="ARBA" id="ARBA00004664"/>
    </source>
</evidence>
<evidence type="ECO:0000256" key="1">
    <source>
        <dbReference type="ARBA" id="ARBA00001164"/>
    </source>
</evidence>
<dbReference type="InParanoid" id="W0DX40"/>
<reference evidence="12 13" key="1">
    <citation type="submission" date="2013-12" db="EMBL/GenBank/DDBJ databases">
        <authorList>
            <consortium name="DOE Joint Genome Institute"/>
            <person name="Kappler U."/>
            <person name="Huntemann M."/>
            <person name="Han J."/>
            <person name="Chen A."/>
            <person name="Kyrpides N."/>
            <person name="Mavromatis K."/>
            <person name="Markowitz V."/>
            <person name="Palaniappan K."/>
            <person name="Ivanova N."/>
            <person name="Schaumberg A."/>
            <person name="Pati A."/>
            <person name="Liolios K."/>
            <person name="Nordberg H.P."/>
            <person name="Cantor M.N."/>
            <person name="Hua S.X."/>
            <person name="Woyke T."/>
        </authorList>
    </citation>
    <scope>NUCLEOTIDE SEQUENCE [LARGE SCALE GENOMIC DNA]</scope>
    <source>
        <strain evidence="13">AL2</strain>
    </source>
</reference>
<evidence type="ECO:0000313" key="12">
    <source>
        <dbReference type="EMBL" id="AHF01441.1"/>
    </source>
</evidence>
<dbReference type="GO" id="GO:0004640">
    <property type="term" value="F:phosphoribosylanthranilate isomerase activity"/>
    <property type="evidence" value="ECO:0007669"/>
    <property type="project" value="UniProtKB-UniRule"/>
</dbReference>
<evidence type="ECO:0000256" key="9">
    <source>
        <dbReference type="ARBA" id="ARBA00023235"/>
    </source>
</evidence>
<comment type="catalytic activity">
    <reaction evidence="1 10">
        <text>N-(5-phospho-beta-D-ribosyl)anthranilate = 1-(2-carboxyphenylamino)-1-deoxy-D-ribulose 5-phosphate</text>
        <dbReference type="Rhea" id="RHEA:21540"/>
        <dbReference type="ChEBI" id="CHEBI:18277"/>
        <dbReference type="ChEBI" id="CHEBI:58613"/>
        <dbReference type="EC" id="5.3.1.24"/>
    </reaction>
</comment>
<sequence length="209" mass="22858">MVNQRTRVKFCGITRAEDALFAAKLGVDAIGLVFYSPSPRAVTIDQAKKVMAGLPAFVTTTALFVNPDANDVEDVITQLPVDLLQFHGEESGDFCRQFNRPYIKALAMHQQMDWDALNSEYDDARGWLLDTYKPGVPGGTGETFNWDWLPDSKQVSQPIILAGGLDAGNVKKACQQTGVYGVDVSGGIEVSKGVKSAEKMQQFIKQIIV</sequence>
<feature type="domain" description="N-(5'phosphoribosyl) anthranilate isomerase (PRAI)" evidence="11">
    <location>
        <begin position="9"/>
        <end position="205"/>
    </location>
</feature>
<evidence type="ECO:0000313" key="13">
    <source>
        <dbReference type="Proteomes" id="UP000005380"/>
    </source>
</evidence>
<dbReference type="STRING" id="717772.THIAE_06445"/>
<dbReference type="PANTHER" id="PTHR42894:SF1">
    <property type="entry name" value="N-(5'-PHOSPHORIBOSYL)ANTHRANILATE ISOMERASE"/>
    <property type="match status" value="1"/>
</dbReference>